<keyword evidence="2" id="KW-0175">Coiled coil</keyword>
<dbReference type="SUPFAM" id="SSF47473">
    <property type="entry name" value="EF-hand"/>
    <property type="match status" value="1"/>
</dbReference>
<gene>
    <name evidence="5" type="ORF">PCAR00345_LOCUS18846</name>
</gene>
<sequence length="300" mass="32573">MRDVAGLQTEPDYPTVGFVVAKGEGDHVKLDGPQPPQVLHRTSLRRGDGQWLEIGYLEPAANKYVVIPYTDRPGVEHKYAITLYTDVEHRFEKINPRACLVDCVQCGQPSGLHRVLTKLDQLEGKYAKMLNKEALLRQRWGTGGGVNRLAATIGDVQQPTPAQRAFFAADSNCDGKVDPQEFRNFKQHFVSADTDGDGMISEAELADYVAAVEQHAAMEHAKYVQQLTAAHQVANELRAQLAAVQVDAPPHTGEALENGHGAHTAGGGGAISCADPVARPRWSVDSEDESSKKSSACVLQ</sequence>
<dbReference type="PROSITE" id="PS00018">
    <property type="entry name" value="EF_HAND_1"/>
    <property type="match status" value="1"/>
</dbReference>
<proteinExistence type="predicted"/>
<organism evidence="5">
    <name type="scientific">Chrysotila carterae</name>
    <name type="common">Marine alga</name>
    <name type="synonym">Syracosphaera carterae</name>
    <dbReference type="NCBI Taxonomy" id="13221"/>
    <lineage>
        <taxon>Eukaryota</taxon>
        <taxon>Haptista</taxon>
        <taxon>Haptophyta</taxon>
        <taxon>Prymnesiophyceae</taxon>
        <taxon>Isochrysidales</taxon>
        <taxon>Isochrysidaceae</taxon>
        <taxon>Chrysotila</taxon>
    </lineage>
</organism>
<dbReference type="CDD" id="cd00051">
    <property type="entry name" value="EFh"/>
    <property type="match status" value="1"/>
</dbReference>
<dbReference type="PROSITE" id="PS50222">
    <property type="entry name" value="EF_HAND_2"/>
    <property type="match status" value="1"/>
</dbReference>
<feature type="domain" description="EF-hand" evidence="4">
    <location>
        <begin position="180"/>
        <end position="215"/>
    </location>
</feature>
<dbReference type="EMBL" id="HBIZ01029607">
    <property type="protein sequence ID" value="CAE0766234.1"/>
    <property type="molecule type" value="Transcribed_RNA"/>
</dbReference>
<reference evidence="5" key="1">
    <citation type="submission" date="2021-01" db="EMBL/GenBank/DDBJ databases">
        <authorList>
            <person name="Corre E."/>
            <person name="Pelletier E."/>
            <person name="Niang G."/>
            <person name="Scheremetjew M."/>
            <person name="Finn R."/>
            <person name="Kale V."/>
            <person name="Holt S."/>
            <person name="Cochrane G."/>
            <person name="Meng A."/>
            <person name="Brown T."/>
            <person name="Cohen L."/>
        </authorList>
    </citation>
    <scope>NUCLEOTIDE SEQUENCE</scope>
    <source>
        <strain evidence="5">CCMP645</strain>
    </source>
</reference>
<evidence type="ECO:0000256" key="2">
    <source>
        <dbReference type="SAM" id="Coils"/>
    </source>
</evidence>
<protein>
    <recommendedName>
        <fullName evidence="4">EF-hand domain-containing protein</fullName>
    </recommendedName>
</protein>
<dbReference type="InterPro" id="IPR036213">
    <property type="entry name" value="Calpain_III_sf"/>
</dbReference>
<evidence type="ECO:0000313" key="5">
    <source>
        <dbReference type="EMBL" id="CAE0766234.1"/>
    </source>
</evidence>
<evidence type="ECO:0000259" key="4">
    <source>
        <dbReference type="PROSITE" id="PS50222"/>
    </source>
</evidence>
<dbReference type="InterPro" id="IPR018247">
    <property type="entry name" value="EF_Hand_1_Ca_BS"/>
</dbReference>
<dbReference type="Pfam" id="PF13202">
    <property type="entry name" value="EF-hand_5"/>
    <property type="match status" value="2"/>
</dbReference>
<dbReference type="GO" id="GO:0005509">
    <property type="term" value="F:calcium ion binding"/>
    <property type="evidence" value="ECO:0007669"/>
    <property type="project" value="InterPro"/>
</dbReference>
<evidence type="ECO:0000256" key="1">
    <source>
        <dbReference type="ARBA" id="ARBA00022837"/>
    </source>
</evidence>
<dbReference type="InterPro" id="IPR011992">
    <property type="entry name" value="EF-hand-dom_pair"/>
</dbReference>
<evidence type="ECO:0000256" key="3">
    <source>
        <dbReference type="SAM" id="MobiDB-lite"/>
    </source>
</evidence>
<feature type="coiled-coil region" evidence="2">
    <location>
        <begin position="112"/>
        <end position="139"/>
    </location>
</feature>
<name>A0A7S4F0X7_CHRCT</name>
<accession>A0A7S4F0X7</accession>
<dbReference type="InterPro" id="IPR002048">
    <property type="entry name" value="EF_hand_dom"/>
</dbReference>
<dbReference type="Gene3D" id="1.10.238.10">
    <property type="entry name" value="EF-hand"/>
    <property type="match status" value="1"/>
</dbReference>
<dbReference type="AlphaFoldDB" id="A0A7S4F0X7"/>
<dbReference type="SUPFAM" id="SSF49758">
    <property type="entry name" value="Calpain large subunit, middle domain (domain III)"/>
    <property type="match status" value="1"/>
</dbReference>
<feature type="region of interest" description="Disordered" evidence="3">
    <location>
        <begin position="252"/>
        <end position="300"/>
    </location>
</feature>
<keyword evidence="1" id="KW-0106">Calcium</keyword>